<proteinExistence type="predicted"/>
<keyword evidence="1" id="KW-1133">Transmembrane helix</keyword>
<gene>
    <name evidence="2" type="ORF">A2917_03355</name>
</gene>
<name>A0A1F6XN87_9BACT</name>
<comment type="caution">
    <text evidence="2">The sequence shown here is derived from an EMBL/GenBank/DDBJ whole genome shotgun (WGS) entry which is preliminary data.</text>
</comment>
<dbReference type="Proteomes" id="UP000178104">
    <property type="component" value="Unassembled WGS sequence"/>
</dbReference>
<keyword evidence="1" id="KW-0812">Transmembrane</keyword>
<evidence type="ECO:0000313" key="2">
    <source>
        <dbReference type="EMBL" id="OGI95562.1"/>
    </source>
</evidence>
<evidence type="ECO:0000256" key="1">
    <source>
        <dbReference type="SAM" id="Phobius"/>
    </source>
</evidence>
<reference evidence="2 3" key="1">
    <citation type="journal article" date="2016" name="Nat. Commun.">
        <title>Thousands of microbial genomes shed light on interconnected biogeochemical processes in an aquifer system.</title>
        <authorList>
            <person name="Anantharaman K."/>
            <person name="Brown C.T."/>
            <person name="Hug L.A."/>
            <person name="Sharon I."/>
            <person name="Castelle C.J."/>
            <person name="Probst A.J."/>
            <person name="Thomas B.C."/>
            <person name="Singh A."/>
            <person name="Wilkins M.J."/>
            <person name="Karaoz U."/>
            <person name="Brodie E.L."/>
            <person name="Williams K.H."/>
            <person name="Hubbard S.S."/>
            <person name="Banfield J.F."/>
        </authorList>
    </citation>
    <scope>NUCLEOTIDE SEQUENCE [LARGE SCALE GENOMIC DNA]</scope>
</reference>
<dbReference type="STRING" id="1801780.A2917_03355"/>
<dbReference type="EMBL" id="MFVE01000005">
    <property type="protein sequence ID" value="OGI95562.1"/>
    <property type="molecule type" value="Genomic_DNA"/>
</dbReference>
<evidence type="ECO:0008006" key="4">
    <source>
        <dbReference type="Google" id="ProtNLM"/>
    </source>
</evidence>
<evidence type="ECO:0000313" key="3">
    <source>
        <dbReference type="Proteomes" id="UP000178104"/>
    </source>
</evidence>
<organism evidence="2 3">
    <name type="scientific">Candidatus Nomurabacteria bacterium RIFCSPLOWO2_01_FULL_42_17</name>
    <dbReference type="NCBI Taxonomy" id="1801780"/>
    <lineage>
        <taxon>Bacteria</taxon>
        <taxon>Candidatus Nomuraibacteriota</taxon>
    </lineage>
</organism>
<sequence>MTKNFFKKGITLVEVLIVCSVLGIILAVVIPQFAKTRELQVLKSATGDILSSLNKARSQTLASLNSSSYGVHFQSNKVIIFKGTVFSQSDINNETVAITSPATISSITLVGGGADIYFNRLSGVPSKTGSVIVSGPNFTKTITIDATGAASVN</sequence>
<dbReference type="InterPro" id="IPR045584">
    <property type="entry name" value="Pilin-like"/>
</dbReference>
<feature type="transmembrane region" description="Helical" evidence="1">
    <location>
        <begin position="12"/>
        <end position="34"/>
    </location>
</feature>
<keyword evidence="1" id="KW-0472">Membrane</keyword>
<protein>
    <recommendedName>
        <fullName evidence="4">General secretion pathway GspH domain-containing protein</fullName>
    </recommendedName>
</protein>
<dbReference type="SUPFAM" id="SSF54523">
    <property type="entry name" value="Pili subunits"/>
    <property type="match status" value="1"/>
</dbReference>
<accession>A0A1F6XN87</accession>
<dbReference type="AlphaFoldDB" id="A0A1F6XN87"/>
<dbReference type="Gene3D" id="3.30.700.10">
    <property type="entry name" value="Glycoprotein, Type 4 Pilin"/>
    <property type="match status" value="1"/>
</dbReference>
<dbReference type="InterPro" id="IPR012902">
    <property type="entry name" value="N_methyl_site"/>
</dbReference>
<dbReference type="NCBIfam" id="TIGR02532">
    <property type="entry name" value="IV_pilin_GFxxxE"/>
    <property type="match status" value="1"/>
</dbReference>
<dbReference type="Pfam" id="PF07963">
    <property type="entry name" value="N_methyl"/>
    <property type="match status" value="1"/>
</dbReference>